<dbReference type="Pfam" id="PF23928">
    <property type="entry name" value="DUF7266"/>
    <property type="match status" value="1"/>
</dbReference>
<evidence type="ECO:0008006" key="4">
    <source>
        <dbReference type="Google" id="ProtNLM"/>
    </source>
</evidence>
<dbReference type="InterPro" id="IPR055690">
    <property type="entry name" value="DUF7266"/>
</dbReference>
<keyword evidence="1" id="KW-0812">Transmembrane</keyword>
<proteinExistence type="predicted"/>
<dbReference type="Proteomes" id="UP001596099">
    <property type="component" value="Unassembled WGS sequence"/>
</dbReference>
<dbReference type="AlphaFoldDB" id="A0ABD5RI61"/>
<comment type="caution">
    <text evidence="2">The sequence shown here is derived from an EMBL/GenBank/DDBJ whole genome shotgun (WGS) entry which is preliminary data.</text>
</comment>
<dbReference type="RefSeq" id="WP_247419008.1">
    <property type="nucleotide sequence ID" value="NZ_JALLGW010000002.1"/>
</dbReference>
<evidence type="ECO:0000313" key="2">
    <source>
        <dbReference type="EMBL" id="MFC5970237.1"/>
    </source>
</evidence>
<protein>
    <recommendedName>
        <fullName evidence="4">Flagellin</fullName>
    </recommendedName>
</protein>
<keyword evidence="3" id="KW-1185">Reference proteome</keyword>
<reference evidence="2 3" key="1">
    <citation type="journal article" date="2019" name="Int. J. Syst. Evol. Microbiol.">
        <title>The Global Catalogue of Microorganisms (GCM) 10K type strain sequencing project: providing services to taxonomists for standard genome sequencing and annotation.</title>
        <authorList>
            <consortium name="The Broad Institute Genomics Platform"/>
            <consortium name="The Broad Institute Genome Sequencing Center for Infectious Disease"/>
            <person name="Wu L."/>
            <person name="Ma J."/>
        </authorList>
    </citation>
    <scope>NUCLEOTIDE SEQUENCE [LARGE SCALE GENOMIC DNA]</scope>
    <source>
        <strain evidence="2 3">CGMCC 1.12543</strain>
    </source>
</reference>
<name>A0ABD5RI61_9EURY</name>
<keyword evidence="1" id="KW-0472">Membrane</keyword>
<accession>A0ABD5RI61</accession>
<keyword evidence="1" id="KW-1133">Transmembrane helix</keyword>
<evidence type="ECO:0000313" key="3">
    <source>
        <dbReference type="Proteomes" id="UP001596099"/>
    </source>
</evidence>
<organism evidence="2 3">
    <name type="scientific">Halomarina salina</name>
    <dbReference type="NCBI Taxonomy" id="1872699"/>
    <lineage>
        <taxon>Archaea</taxon>
        <taxon>Methanobacteriati</taxon>
        <taxon>Methanobacteriota</taxon>
        <taxon>Stenosarchaea group</taxon>
        <taxon>Halobacteria</taxon>
        <taxon>Halobacteriales</taxon>
        <taxon>Natronomonadaceae</taxon>
        <taxon>Halomarina</taxon>
    </lineage>
</organism>
<evidence type="ECO:0000256" key="1">
    <source>
        <dbReference type="SAM" id="Phobius"/>
    </source>
</evidence>
<dbReference type="EMBL" id="JBHSQH010000001">
    <property type="protein sequence ID" value="MFC5970237.1"/>
    <property type="molecule type" value="Genomic_DNA"/>
</dbReference>
<feature type="transmembrane region" description="Helical" evidence="1">
    <location>
        <begin position="6"/>
        <end position="30"/>
    </location>
</feature>
<gene>
    <name evidence="2" type="ORF">ACFPYI_02730</name>
</gene>
<sequence>MREDRGLSTVISYVLTLGVTGILITGLLVAGGDIVGGQRQATIDSQMQVVGQQIVSDFETADQLSRDGTPSTIVLSRSYPDRMTGATYMVHLEDVSGTTKQRLVLTTENPDVSVSVTFDTYRDISISGGGAIRGGELSITFDGTELVVDDA</sequence>